<accession>A0ABQ6HJE9</accession>
<dbReference type="RefSeq" id="WP_284283560.1">
    <property type="nucleotide sequence ID" value="NZ_BSUJ01000001.1"/>
</dbReference>
<name>A0ABQ6HJE9_9MICO</name>
<dbReference type="Pfam" id="PF05193">
    <property type="entry name" value="Peptidase_M16_C"/>
    <property type="match status" value="1"/>
</dbReference>
<gene>
    <name evidence="3" type="ORF">GCM10025862_05280</name>
</gene>
<comment type="caution">
    <text evidence="3">The sequence shown here is derived from an EMBL/GenBank/DDBJ whole genome shotgun (WGS) entry which is preliminary data.</text>
</comment>
<evidence type="ECO:0000313" key="3">
    <source>
        <dbReference type="EMBL" id="GMA18507.1"/>
    </source>
</evidence>
<sequence length="440" mass="47287">MPTATRWTLDNGLTVLAYDVPGQYVLSVRLAVPALPSQEPQEREGVLGILAHTFDEGTEEHSAEDFADLLERSGAALGSSSSEHGVIFDLDLPRTRWDEGMTLFGECLRHPAFPDDEVARAVRRRLADIEQEKVDPRSRASREFASVFYTPDSRVSRPGGGSAASVRTITAQDVREFYRRHIGPVGSTLVVAGDLSAGPAGEPAVDVLATAERIFGAWAAQPDPVVAPQQPQRAADATKIVLLDRPGSVQSELYVGCLGPDHDVEGGWAAYQVLGFVLGGAPQARLDAVLREEKGYTYGVRAGFVPRSKDGIFLSSGSVRSEVTVDALRLLLEILANARDGFTEKELRSGADFMRMTAPSRFATADDLASEAAGLALEGRDTGWSQQLLDDLGRLTTTDLDSAYERVPVGEWTIVVVGDAQVYREGVEALGAGPVEVRPA</sequence>
<dbReference type="PANTHER" id="PTHR11851">
    <property type="entry name" value="METALLOPROTEASE"/>
    <property type="match status" value="1"/>
</dbReference>
<dbReference type="EMBL" id="BSUJ01000001">
    <property type="protein sequence ID" value="GMA18507.1"/>
    <property type="molecule type" value="Genomic_DNA"/>
</dbReference>
<proteinExistence type="predicted"/>
<organism evidence="3 4">
    <name type="scientific">Arsenicicoccus piscis</name>
    <dbReference type="NCBI Taxonomy" id="673954"/>
    <lineage>
        <taxon>Bacteria</taxon>
        <taxon>Bacillati</taxon>
        <taxon>Actinomycetota</taxon>
        <taxon>Actinomycetes</taxon>
        <taxon>Micrococcales</taxon>
        <taxon>Intrasporangiaceae</taxon>
        <taxon>Arsenicicoccus</taxon>
    </lineage>
</organism>
<evidence type="ECO:0000313" key="4">
    <source>
        <dbReference type="Proteomes" id="UP001157109"/>
    </source>
</evidence>
<protein>
    <submittedName>
        <fullName evidence="3">Peptidase M16</fullName>
    </submittedName>
</protein>
<evidence type="ECO:0000259" key="2">
    <source>
        <dbReference type="Pfam" id="PF05193"/>
    </source>
</evidence>
<dbReference type="InterPro" id="IPR011765">
    <property type="entry name" value="Pept_M16_N"/>
</dbReference>
<keyword evidence="4" id="KW-1185">Reference proteome</keyword>
<dbReference type="PANTHER" id="PTHR11851:SF224">
    <property type="entry name" value="PROCESSING PROTEASE"/>
    <property type="match status" value="1"/>
</dbReference>
<dbReference type="Pfam" id="PF00675">
    <property type="entry name" value="Peptidase_M16"/>
    <property type="match status" value="1"/>
</dbReference>
<dbReference type="InterPro" id="IPR007863">
    <property type="entry name" value="Peptidase_M16_C"/>
</dbReference>
<dbReference type="InterPro" id="IPR050361">
    <property type="entry name" value="MPP/UQCRC_Complex"/>
</dbReference>
<reference evidence="4" key="1">
    <citation type="journal article" date="2019" name="Int. J. Syst. Evol. Microbiol.">
        <title>The Global Catalogue of Microorganisms (GCM) 10K type strain sequencing project: providing services to taxonomists for standard genome sequencing and annotation.</title>
        <authorList>
            <consortium name="The Broad Institute Genomics Platform"/>
            <consortium name="The Broad Institute Genome Sequencing Center for Infectious Disease"/>
            <person name="Wu L."/>
            <person name="Ma J."/>
        </authorList>
    </citation>
    <scope>NUCLEOTIDE SEQUENCE [LARGE SCALE GENOMIC DNA]</scope>
    <source>
        <strain evidence="4">NBRC 105830</strain>
    </source>
</reference>
<evidence type="ECO:0000259" key="1">
    <source>
        <dbReference type="Pfam" id="PF00675"/>
    </source>
</evidence>
<feature type="domain" description="Peptidase M16 N-terminal" evidence="1">
    <location>
        <begin position="27"/>
        <end position="133"/>
    </location>
</feature>
<dbReference type="Gene3D" id="3.30.830.10">
    <property type="entry name" value="Metalloenzyme, LuxS/M16 peptidase-like"/>
    <property type="match status" value="2"/>
</dbReference>
<dbReference type="InterPro" id="IPR011249">
    <property type="entry name" value="Metalloenz_LuxS/M16"/>
</dbReference>
<dbReference type="SUPFAM" id="SSF63411">
    <property type="entry name" value="LuxS/MPP-like metallohydrolase"/>
    <property type="match status" value="2"/>
</dbReference>
<feature type="domain" description="Peptidase M16 C-terminal" evidence="2">
    <location>
        <begin position="168"/>
        <end position="348"/>
    </location>
</feature>
<dbReference type="Proteomes" id="UP001157109">
    <property type="component" value="Unassembled WGS sequence"/>
</dbReference>